<accession>A0A1I0JEG4</accession>
<sequence>MSVTTKLGPLAAGFCSAIAIASSAGAADYTMKIAHVSATTQPLSTCAEVMKSYVERYSGGRIEVQHYPAGQLGTFRENVEAVQLGTLEMTLTSGGGIANFFGPIQAFDIPYLFADDQVMDKVMADRELTERLRADVLEATGSVRLMGMTGGVGWRDFFANVPVKTAADLEGVKMRTVESPVAMEFASALGMNPTPVPWPELYTSLATGVVNGTKNALSDVVDTSLNDYVKYAVADHHTHNLIFWWMSDPWLKSLPEDLQVVVADGFHELGKTCNGLPGALYLEKYEKFVESGGEVHIPTEEEKATFLPGQQPVIDWFVDKYGSEYYDLVQAAVTRAEDEIAAERGSFVGN</sequence>
<dbReference type="RefSeq" id="WP_090738033.1">
    <property type="nucleotide sequence ID" value="NZ_CP177222.1"/>
</dbReference>
<evidence type="ECO:0000256" key="3">
    <source>
        <dbReference type="ARBA" id="ARBA00022764"/>
    </source>
</evidence>
<evidence type="ECO:0000256" key="1">
    <source>
        <dbReference type="ARBA" id="ARBA00004418"/>
    </source>
</evidence>
<keyword evidence="6" id="KW-1185">Reference proteome</keyword>
<protein>
    <submittedName>
        <fullName evidence="5">TRAP-type C4-dicarboxylate transport system, substrate-binding protein</fullName>
    </submittedName>
</protein>
<feature type="signal peptide" evidence="4">
    <location>
        <begin position="1"/>
        <end position="26"/>
    </location>
</feature>
<dbReference type="InterPro" id="IPR038404">
    <property type="entry name" value="TRAP_DctP_sf"/>
</dbReference>
<evidence type="ECO:0000256" key="4">
    <source>
        <dbReference type="SAM" id="SignalP"/>
    </source>
</evidence>
<keyword evidence="2 4" id="KW-0732">Signal</keyword>
<dbReference type="GO" id="GO:0042597">
    <property type="term" value="C:periplasmic space"/>
    <property type="evidence" value="ECO:0007669"/>
    <property type="project" value="UniProtKB-SubCell"/>
</dbReference>
<dbReference type="PANTHER" id="PTHR33376:SF4">
    <property type="entry name" value="SIALIC ACID-BINDING PERIPLASMIC PROTEIN SIAP"/>
    <property type="match status" value="1"/>
</dbReference>
<dbReference type="PANTHER" id="PTHR33376">
    <property type="match status" value="1"/>
</dbReference>
<dbReference type="EMBL" id="FOHO01000024">
    <property type="protein sequence ID" value="SEU07640.1"/>
    <property type="molecule type" value="Genomic_DNA"/>
</dbReference>
<keyword evidence="3" id="KW-0574">Periplasm</keyword>
<proteinExistence type="predicted"/>
<feature type="chain" id="PRO_5011594454" evidence="4">
    <location>
        <begin position="27"/>
        <end position="350"/>
    </location>
</feature>
<evidence type="ECO:0000256" key="2">
    <source>
        <dbReference type="ARBA" id="ARBA00022729"/>
    </source>
</evidence>
<gene>
    <name evidence="5" type="ORF">SAMN04489858_1248</name>
</gene>
<evidence type="ECO:0000313" key="5">
    <source>
        <dbReference type="EMBL" id="SEU07640.1"/>
    </source>
</evidence>
<evidence type="ECO:0000313" key="6">
    <source>
        <dbReference type="Proteomes" id="UP000199180"/>
    </source>
</evidence>
<reference evidence="5 6" key="1">
    <citation type="submission" date="2016-10" db="EMBL/GenBank/DDBJ databases">
        <authorList>
            <person name="de Groot N.N."/>
        </authorList>
    </citation>
    <scope>NUCLEOTIDE SEQUENCE [LARGE SCALE GENOMIC DNA]</scope>
    <source>
        <strain evidence="5 6">DSM 17862</strain>
    </source>
</reference>
<dbReference type="Pfam" id="PF03480">
    <property type="entry name" value="DctP"/>
    <property type="match status" value="1"/>
</dbReference>
<dbReference type="Gene3D" id="3.40.190.170">
    <property type="entry name" value="Bacterial extracellular solute-binding protein, family 7"/>
    <property type="match status" value="1"/>
</dbReference>
<dbReference type="NCBIfam" id="NF037995">
    <property type="entry name" value="TRAP_S1"/>
    <property type="match status" value="1"/>
</dbReference>
<organism evidence="5 6">
    <name type="scientific">Paracoccus homiensis</name>
    <dbReference type="NCBI Taxonomy" id="364199"/>
    <lineage>
        <taxon>Bacteria</taxon>
        <taxon>Pseudomonadati</taxon>
        <taxon>Pseudomonadota</taxon>
        <taxon>Alphaproteobacteria</taxon>
        <taxon>Rhodobacterales</taxon>
        <taxon>Paracoccaceae</taxon>
        <taxon>Paracoccus</taxon>
    </lineage>
</organism>
<comment type="subcellular location">
    <subcellularLocation>
        <location evidence="1">Periplasm</location>
    </subcellularLocation>
</comment>
<dbReference type="AlphaFoldDB" id="A0A1I0JEG4"/>
<dbReference type="STRING" id="364199.SAMN04489858_1248"/>
<dbReference type="Proteomes" id="UP000199180">
    <property type="component" value="Unassembled WGS sequence"/>
</dbReference>
<dbReference type="InterPro" id="IPR018389">
    <property type="entry name" value="DctP_fam"/>
</dbReference>
<name>A0A1I0JEG4_9RHOB</name>
<dbReference type="OrthoDB" id="7822595at2"/>
<dbReference type="GO" id="GO:0055085">
    <property type="term" value="P:transmembrane transport"/>
    <property type="evidence" value="ECO:0007669"/>
    <property type="project" value="InterPro"/>
</dbReference>